<protein>
    <submittedName>
        <fullName evidence="2">Uncharacterized protein</fullName>
    </submittedName>
</protein>
<dbReference type="GeneID" id="95987662"/>
<gene>
    <name evidence="2" type="ORF">Q8F55_006619</name>
</gene>
<dbReference type="Proteomes" id="UP001565368">
    <property type="component" value="Unassembled WGS sequence"/>
</dbReference>
<organism evidence="2 3">
    <name type="scientific">Vanrija albida</name>
    <dbReference type="NCBI Taxonomy" id="181172"/>
    <lineage>
        <taxon>Eukaryota</taxon>
        <taxon>Fungi</taxon>
        <taxon>Dikarya</taxon>
        <taxon>Basidiomycota</taxon>
        <taxon>Agaricomycotina</taxon>
        <taxon>Tremellomycetes</taxon>
        <taxon>Trichosporonales</taxon>
        <taxon>Trichosporonaceae</taxon>
        <taxon>Vanrija</taxon>
    </lineage>
</organism>
<comment type="caution">
    <text evidence="2">The sequence shown here is derived from an EMBL/GenBank/DDBJ whole genome shotgun (WGS) entry which is preliminary data.</text>
</comment>
<feature type="region of interest" description="Disordered" evidence="1">
    <location>
        <begin position="14"/>
        <end position="33"/>
    </location>
</feature>
<evidence type="ECO:0000313" key="3">
    <source>
        <dbReference type="Proteomes" id="UP001565368"/>
    </source>
</evidence>
<keyword evidence="3" id="KW-1185">Reference proteome</keyword>
<sequence length="64" mass="6577">MLATGFSAVLNRFPHHEASGRRPRLGAKRGATRPAVAGAGAVAAAPPQATTAAAATTLRRWLSR</sequence>
<reference evidence="2 3" key="1">
    <citation type="submission" date="2023-08" db="EMBL/GenBank/DDBJ databases">
        <title>Annotated Genome Sequence of Vanrija albida AlHP1.</title>
        <authorList>
            <person name="Herzog R."/>
        </authorList>
    </citation>
    <scope>NUCLEOTIDE SEQUENCE [LARGE SCALE GENOMIC DNA]</scope>
    <source>
        <strain evidence="2 3">AlHP1</strain>
    </source>
</reference>
<dbReference type="RefSeq" id="XP_069207147.1">
    <property type="nucleotide sequence ID" value="XM_069355076.1"/>
</dbReference>
<feature type="compositionally biased region" description="Basic residues" evidence="1">
    <location>
        <begin position="21"/>
        <end position="31"/>
    </location>
</feature>
<accession>A0ABR3PXQ3</accession>
<evidence type="ECO:0000313" key="2">
    <source>
        <dbReference type="EMBL" id="KAL1407203.1"/>
    </source>
</evidence>
<dbReference type="EMBL" id="JBBXJM010000005">
    <property type="protein sequence ID" value="KAL1407203.1"/>
    <property type="molecule type" value="Genomic_DNA"/>
</dbReference>
<evidence type="ECO:0000256" key="1">
    <source>
        <dbReference type="SAM" id="MobiDB-lite"/>
    </source>
</evidence>
<proteinExistence type="predicted"/>
<name>A0ABR3PXQ3_9TREE</name>